<dbReference type="InParanoid" id="C7Q186"/>
<dbReference type="RefSeq" id="WP_012787054.1">
    <property type="nucleotide sequence ID" value="NC_013131.1"/>
</dbReference>
<dbReference type="Pfam" id="PF05065">
    <property type="entry name" value="Phage_capsid"/>
    <property type="match status" value="1"/>
</dbReference>
<feature type="domain" description="Phage capsid-like C-terminal" evidence="2">
    <location>
        <begin position="164"/>
        <end position="448"/>
    </location>
</feature>
<evidence type="ECO:0000259" key="2">
    <source>
        <dbReference type="Pfam" id="PF05065"/>
    </source>
</evidence>
<dbReference type="NCBIfam" id="TIGR01554">
    <property type="entry name" value="major_cap_HK97"/>
    <property type="match status" value="1"/>
</dbReference>
<dbReference type="InterPro" id="IPR054612">
    <property type="entry name" value="Phage_capsid-like_C"/>
</dbReference>
<comment type="subcellular location">
    <subcellularLocation>
        <location evidence="1">Virion</location>
    </subcellularLocation>
</comment>
<keyword evidence="4" id="KW-1185">Reference proteome</keyword>
<evidence type="ECO:0000256" key="1">
    <source>
        <dbReference type="ARBA" id="ARBA00004328"/>
    </source>
</evidence>
<evidence type="ECO:0000313" key="4">
    <source>
        <dbReference type="Proteomes" id="UP000000851"/>
    </source>
</evidence>
<dbReference type="OrthoDB" id="9786516at2"/>
<gene>
    <name evidence="3" type="ordered locus">Caci_2852</name>
</gene>
<organism evidence="3 4">
    <name type="scientific">Catenulispora acidiphila (strain DSM 44928 / JCM 14897 / NBRC 102108 / NRRL B-24433 / ID139908)</name>
    <dbReference type="NCBI Taxonomy" id="479433"/>
    <lineage>
        <taxon>Bacteria</taxon>
        <taxon>Bacillati</taxon>
        <taxon>Actinomycetota</taxon>
        <taxon>Actinomycetes</taxon>
        <taxon>Catenulisporales</taxon>
        <taxon>Catenulisporaceae</taxon>
        <taxon>Catenulispora</taxon>
    </lineage>
</organism>
<name>C7Q186_CATAD</name>
<dbReference type="Proteomes" id="UP000000851">
    <property type="component" value="Chromosome"/>
</dbReference>
<dbReference type="AlphaFoldDB" id="C7Q186"/>
<evidence type="ECO:0000313" key="3">
    <source>
        <dbReference type="EMBL" id="ACU71761.1"/>
    </source>
</evidence>
<dbReference type="eggNOG" id="COG4653">
    <property type="taxonomic scope" value="Bacteria"/>
</dbReference>
<reference evidence="3 4" key="1">
    <citation type="journal article" date="2009" name="Stand. Genomic Sci.">
        <title>Complete genome sequence of Catenulispora acidiphila type strain (ID 139908).</title>
        <authorList>
            <person name="Copeland A."/>
            <person name="Lapidus A."/>
            <person name="Glavina Del Rio T."/>
            <person name="Nolan M."/>
            <person name="Lucas S."/>
            <person name="Chen F."/>
            <person name="Tice H."/>
            <person name="Cheng J.F."/>
            <person name="Bruce D."/>
            <person name="Goodwin L."/>
            <person name="Pitluck S."/>
            <person name="Mikhailova N."/>
            <person name="Pati A."/>
            <person name="Ivanova N."/>
            <person name="Mavromatis K."/>
            <person name="Chen A."/>
            <person name="Palaniappan K."/>
            <person name="Chain P."/>
            <person name="Land M."/>
            <person name="Hauser L."/>
            <person name="Chang Y.J."/>
            <person name="Jeffries C.D."/>
            <person name="Chertkov O."/>
            <person name="Brettin T."/>
            <person name="Detter J.C."/>
            <person name="Han C."/>
            <person name="Ali Z."/>
            <person name="Tindall B.J."/>
            <person name="Goker M."/>
            <person name="Bristow J."/>
            <person name="Eisen J.A."/>
            <person name="Markowitz V."/>
            <person name="Hugenholtz P."/>
            <person name="Kyrpides N.C."/>
            <person name="Klenk H.P."/>
        </authorList>
    </citation>
    <scope>NUCLEOTIDE SEQUENCE [LARGE SCALE GENOMIC DNA]</scope>
    <source>
        <strain evidence="4">DSM 44928 / JCM 14897 / NBRC 102108 / NRRL B-24433 / ID139908</strain>
    </source>
</reference>
<protein>
    <submittedName>
        <fullName evidence="3">Phage major capsid protein, HK97 family</fullName>
    </submittedName>
</protein>
<sequence>MTTIAIPTSSAELEEWMNDGERMTNVLKEGKFKEFVGNYQSANAKTDPDLKAQIAEQVQLGFAQFMKDNGEKGDIPPVDMTPGPAAMPRVHLENGARRSSAEKALNGQRAIGRALDGMFQDSAEFFRATHFDEMRVNRSADLSAKRSKVTEIMNSFGSEVPADGGFLIPETLRSNLLQVALEQAVVRPRAQVIPMETLRVPIPMIDSTSNVSSVFGGVICYWTEEAAALVESQASFGRVTLDAKKLTGYAEIPNELLADAPAFTSFFDDVFPRALAWYEDIGFMNGTGAGEPRGFVNCPASVAVAAEAGQPSGTIVWENIVKMYARMLPTALQNAVWIASIDTFPQLATMALSVGTGGSAVWLGNLQQPGSAVPPVSILGRPVIFTEKTPALGSLGDINFVDLSYYLIGDRQMMQSTSSPHFKFASDKTVFRIISRLDGQPWLQSPITPHNGAGALSPFVSLAARP</sequence>
<accession>C7Q186</accession>
<dbReference type="STRING" id="479433.Caci_2852"/>
<dbReference type="InterPro" id="IPR024455">
    <property type="entry name" value="Phage_capsid"/>
</dbReference>
<proteinExistence type="predicted"/>
<dbReference type="KEGG" id="cai:Caci_2852"/>
<dbReference type="SUPFAM" id="SSF56563">
    <property type="entry name" value="Major capsid protein gp5"/>
    <property type="match status" value="1"/>
</dbReference>
<dbReference type="EMBL" id="CP001700">
    <property type="protein sequence ID" value="ACU71761.1"/>
    <property type="molecule type" value="Genomic_DNA"/>
</dbReference>
<dbReference type="HOGENOM" id="CLU_613538_0_0_11"/>
<dbReference type="Gene3D" id="3.30.2400.10">
    <property type="entry name" value="Major capsid protein gp5"/>
    <property type="match status" value="1"/>
</dbReference>